<gene>
    <name evidence="6" type="ORF">HJG44_02995</name>
</gene>
<dbReference type="EMBL" id="JABEPP010000001">
    <property type="protein sequence ID" value="NNM71362.1"/>
    <property type="molecule type" value="Genomic_DNA"/>
</dbReference>
<keyword evidence="4" id="KW-1133">Transmembrane helix</keyword>
<sequence length="248" mass="27635">MIVARSLLFSLVFYLNTIVMLIAAIPTFLLPRRAILRVAQAWARVSLLLLRVIVGTRVEYRGLDRIPAGGLLVASKHQSFADIHAILPKLHDPTFILKRELTWIPLFGWFTIKAGMIPVDRSRGASAITDLNRRARHEAACGRQILIYPEGTRRAPGAEPAYKQGVAHLYRSLGVPCLPVALNSGLFWPRRRFVLQPGTMVVEFLDPIPPGLEKDEFMAVLRERIETASNRLLAEAKQPAGYTGPEGI</sequence>
<dbReference type="InterPro" id="IPR002123">
    <property type="entry name" value="Plipid/glycerol_acylTrfase"/>
</dbReference>
<evidence type="ECO:0000313" key="7">
    <source>
        <dbReference type="Proteomes" id="UP000564885"/>
    </source>
</evidence>
<dbReference type="GO" id="GO:0003841">
    <property type="term" value="F:1-acylglycerol-3-phosphate O-acyltransferase activity"/>
    <property type="evidence" value="ECO:0007669"/>
    <property type="project" value="TreeGrafter"/>
</dbReference>
<dbReference type="Proteomes" id="UP000564885">
    <property type="component" value="Unassembled WGS sequence"/>
</dbReference>
<evidence type="ECO:0000256" key="4">
    <source>
        <dbReference type="SAM" id="Phobius"/>
    </source>
</evidence>
<keyword evidence="7" id="KW-1185">Reference proteome</keyword>
<dbReference type="Pfam" id="PF01553">
    <property type="entry name" value="Acyltransferase"/>
    <property type="match status" value="1"/>
</dbReference>
<keyword evidence="3 6" id="KW-0012">Acyltransferase</keyword>
<dbReference type="PANTHER" id="PTHR10434">
    <property type="entry name" value="1-ACYL-SN-GLYCEROL-3-PHOSPHATE ACYLTRANSFERASE"/>
    <property type="match status" value="1"/>
</dbReference>
<evidence type="ECO:0000256" key="2">
    <source>
        <dbReference type="ARBA" id="ARBA00022679"/>
    </source>
</evidence>
<evidence type="ECO:0000259" key="5">
    <source>
        <dbReference type="SMART" id="SM00563"/>
    </source>
</evidence>
<dbReference type="SUPFAM" id="SSF69593">
    <property type="entry name" value="Glycerol-3-phosphate (1)-acyltransferase"/>
    <property type="match status" value="1"/>
</dbReference>
<proteinExistence type="predicted"/>
<dbReference type="AlphaFoldDB" id="A0A849HW86"/>
<dbReference type="SMART" id="SM00563">
    <property type="entry name" value="PlsC"/>
    <property type="match status" value="1"/>
</dbReference>
<evidence type="ECO:0000313" key="6">
    <source>
        <dbReference type="EMBL" id="NNM71362.1"/>
    </source>
</evidence>
<protein>
    <submittedName>
        <fullName evidence="6">1-acyl-sn-glycerol-3-phosphate acyltransferase</fullName>
    </submittedName>
</protein>
<keyword evidence="4" id="KW-0472">Membrane</keyword>
<dbReference type="RefSeq" id="WP_171216828.1">
    <property type="nucleotide sequence ID" value="NZ_JABEPP010000001.1"/>
</dbReference>
<organism evidence="6 7">
    <name type="scientific">Enterovirga aerilata</name>
    <dbReference type="NCBI Taxonomy" id="2730920"/>
    <lineage>
        <taxon>Bacteria</taxon>
        <taxon>Pseudomonadati</taxon>
        <taxon>Pseudomonadota</taxon>
        <taxon>Alphaproteobacteria</taxon>
        <taxon>Hyphomicrobiales</taxon>
        <taxon>Methylobacteriaceae</taxon>
        <taxon>Enterovirga</taxon>
    </lineage>
</organism>
<accession>A0A849HW86</accession>
<comment type="pathway">
    <text evidence="1">Lipid metabolism.</text>
</comment>
<dbReference type="CDD" id="cd07989">
    <property type="entry name" value="LPLAT_AGPAT-like"/>
    <property type="match status" value="1"/>
</dbReference>
<keyword evidence="4" id="KW-0812">Transmembrane</keyword>
<evidence type="ECO:0000256" key="1">
    <source>
        <dbReference type="ARBA" id="ARBA00005189"/>
    </source>
</evidence>
<reference evidence="6 7" key="1">
    <citation type="submission" date="2020-04" db="EMBL/GenBank/DDBJ databases">
        <title>Enterovirga sp. isolate from soil.</title>
        <authorList>
            <person name="Chea S."/>
            <person name="Kim D.-U."/>
        </authorList>
    </citation>
    <scope>NUCLEOTIDE SEQUENCE [LARGE SCALE GENOMIC DNA]</scope>
    <source>
        <strain evidence="6 7">DB1703</strain>
    </source>
</reference>
<feature type="domain" description="Phospholipid/glycerol acyltransferase" evidence="5">
    <location>
        <begin position="71"/>
        <end position="185"/>
    </location>
</feature>
<comment type="caution">
    <text evidence="6">The sequence shown here is derived from an EMBL/GenBank/DDBJ whole genome shotgun (WGS) entry which is preliminary data.</text>
</comment>
<dbReference type="PANTHER" id="PTHR10434:SF40">
    <property type="entry name" value="1-ACYL-SN-GLYCEROL-3-PHOSPHATE ACYLTRANSFERASE"/>
    <property type="match status" value="1"/>
</dbReference>
<evidence type="ECO:0000256" key="3">
    <source>
        <dbReference type="ARBA" id="ARBA00023315"/>
    </source>
</evidence>
<feature type="transmembrane region" description="Helical" evidence="4">
    <location>
        <begin position="7"/>
        <end position="28"/>
    </location>
</feature>
<name>A0A849HW86_9HYPH</name>
<keyword evidence="2 6" id="KW-0808">Transferase</keyword>
<dbReference type="GO" id="GO:0006654">
    <property type="term" value="P:phosphatidic acid biosynthetic process"/>
    <property type="evidence" value="ECO:0007669"/>
    <property type="project" value="TreeGrafter"/>
</dbReference>